<feature type="transmembrane region" description="Helical" evidence="1">
    <location>
        <begin position="125"/>
        <end position="146"/>
    </location>
</feature>
<feature type="transmembrane region" description="Helical" evidence="1">
    <location>
        <begin position="210"/>
        <end position="231"/>
    </location>
</feature>
<evidence type="ECO:0008006" key="4">
    <source>
        <dbReference type="Google" id="ProtNLM"/>
    </source>
</evidence>
<gene>
    <name evidence="2" type="ORF">Pyn_23047</name>
</gene>
<keyword evidence="1" id="KW-1133">Transmembrane helix</keyword>
<dbReference type="AlphaFoldDB" id="A0A314UF60"/>
<name>A0A314UF60_PRUYE</name>
<sequence>MDTNPSFNLPFLIFSLYTKKSAVSLSAPQTEEESMSATLSLLKLPILPPKPNQCLSKLQHSSIPKKPSIAKDSASPQKLITTTIHHLKSTSLPLTAATLPFLLDTKDALAVGGEFGILEGRTFALIHPIAMGSLFVFTLWAGYLGWQWRRVRTIQNEINELKKQVKPTPVTPEGTPVEEPPSPFALKIQQLSEERKELVKGSYRDRHFNAGSILLAFGVFESIGGGVNTWFRTGKLFPGPHLFAGAAITVLWAAAAALTPAMQKGSETARNLHITLNVINVLLFVWQIPTGWEIVLKVFEFTKWP</sequence>
<protein>
    <recommendedName>
        <fullName evidence="4">DUF4079 domain-containing protein</fullName>
    </recommendedName>
</protein>
<dbReference type="STRING" id="2094558.A0A314UF60"/>
<keyword evidence="1" id="KW-0812">Transmembrane</keyword>
<dbReference type="PANTHER" id="PTHR34679">
    <property type="match status" value="1"/>
</dbReference>
<comment type="caution">
    <text evidence="2">The sequence shown here is derived from an EMBL/GenBank/DDBJ whole genome shotgun (WGS) entry which is preliminary data.</text>
</comment>
<accession>A0A314UF60</accession>
<evidence type="ECO:0000313" key="3">
    <source>
        <dbReference type="Proteomes" id="UP000250321"/>
    </source>
</evidence>
<dbReference type="OrthoDB" id="4914at2759"/>
<dbReference type="EMBL" id="PJQY01003671">
    <property type="protein sequence ID" value="PQM35442.1"/>
    <property type="molecule type" value="Genomic_DNA"/>
</dbReference>
<proteinExistence type="predicted"/>
<organism evidence="2 3">
    <name type="scientific">Prunus yedoensis var. nudiflora</name>
    <dbReference type="NCBI Taxonomy" id="2094558"/>
    <lineage>
        <taxon>Eukaryota</taxon>
        <taxon>Viridiplantae</taxon>
        <taxon>Streptophyta</taxon>
        <taxon>Embryophyta</taxon>
        <taxon>Tracheophyta</taxon>
        <taxon>Spermatophyta</taxon>
        <taxon>Magnoliopsida</taxon>
        <taxon>eudicotyledons</taxon>
        <taxon>Gunneridae</taxon>
        <taxon>Pentapetalae</taxon>
        <taxon>rosids</taxon>
        <taxon>fabids</taxon>
        <taxon>Rosales</taxon>
        <taxon>Rosaceae</taxon>
        <taxon>Amygdaloideae</taxon>
        <taxon>Amygdaleae</taxon>
        <taxon>Prunus</taxon>
    </lineage>
</organism>
<reference evidence="2 3" key="1">
    <citation type="submission" date="2018-02" db="EMBL/GenBank/DDBJ databases">
        <title>Draft genome of wild Prunus yedoensis var. nudiflora.</title>
        <authorList>
            <person name="Baek S."/>
            <person name="Kim J.-H."/>
            <person name="Choi K."/>
            <person name="Kim G.-B."/>
            <person name="Cho A."/>
            <person name="Jang H."/>
            <person name="Shin C.-H."/>
            <person name="Yu H.-J."/>
            <person name="Mun J.-H."/>
        </authorList>
    </citation>
    <scope>NUCLEOTIDE SEQUENCE [LARGE SCALE GENOMIC DNA]</scope>
    <source>
        <strain evidence="3">cv. Jeju island</strain>
        <tissue evidence="2">Leaf</tissue>
    </source>
</reference>
<dbReference type="Pfam" id="PF13301">
    <property type="entry name" value="DUF4079"/>
    <property type="match status" value="1"/>
</dbReference>
<feature type="transmembrane region" description="Helical" evidence="1">
    <location>
        <begin position="243"/>
        <end position="262"/>
    </location>
</feature>
<keyword evidence="1" id="KW-0472">Membrane</keyword>
<feature type="transmembrane region" description="Helical" evidence="1">
    <location>
        <begin position="274"/>
        <end position="295"/>
    </location>
</feature>
<dbReference type="PANTHER" id="PTHR34679:SF2">
    <property type="entry name" value="OS02G0122500 PROTEIN"/>
    <property type="match status" value="1"/>
</dbReference>
<keyword evidence="3" id="KW-1185">Reference proteome</keyword>
<evidence type="ECO:0000313" key="2">
    <source>
        <dbReference type="EMBL" id="PQM35442.1"/>
    </source>
</evidence>
<dbReference type="InterPro" id="IPR025067">
    <property type="entry name" value="DUF4079"/>
</dbReference>
<dbReference type="GO" id="GO:0009534">
    <property type="term" value="C:chloroplast thylakoid"/>
    <property type="evidence" value="ECO:0007669"/>
    <property type="project" value="TreeGrafter"/>
</dbReference>
<dbReference type="Proteomes" id="UP000250321">
    <property type="component" value="Unassembled WGS sequence"/>
</dbReference>
<evidence type="ECO:0000256" key="1">
    <source>
        <dbReference type="SAM" id="Phobius"/>
    </source>
</evidence>